<keyword evidence="4" id="KW-0966">Cell projection</keyword>
<evidence type="ECO:0000313" key="5">
    <source>
        <dbReference type="Proteomes" id="UP001279410"/>
    </source>
</evidence>
<name>A0AAD3MM54_LATJO</name>
<dbReference type="InterPro" id="IPR051147">
    <property type="entry name" value="CFAP_domain-containing"/>
</dbReference>
<proteinExistence type="predicted"/>
<sequence length="518" mass="60439">MKPRCLSWRLGQREVFRKFLDLHVDEMMEELTGRVMEEDEEKEKMQIPQQFKNKTGLFKQGSPDSTVSTIQRDYLKRNRQQYLIYNERLVTLLEISVLMKRTELTEVNNTIASKESHMEMAKGLIERDNYSSEESLKMIERKSTVARTLFEKERKTKEERNAVIEKSTDKIRTIKSELAETEEILNNYKRCRNILFKLAPPEWQEAQEAEALKARVLSDRAAQDEQSRDPQESAVRQGLEGALESSPGRALPSTEEPTVSSAHRDTMIKTSKLDSDSSECEEKLELYFSDSHQLQDLVTELTEQNLSLIQGSTRVDEILEELQQSIESTLKKKKEHEEKVLLQVSDKRDRTDTERERGVQLKKMVQLHNSLKTEDQDIMLDDMAVKVTEVHCCCVDSRLTVLSTLEKLSSVEYRMSVLLQHIESIPEESLEALRQIKDGERRSRLREENLRLEREKQKERMKKCMQRSLGDSKKISGKKLMPRCFPVEQKIKVSDEDIIPDEDKLQAYLFTTQDEEIQ</sequence>
<keyword evidence="1" id="KW-0175">Coiled coil</keyword>
<feature type="region of interest" description="Disordered" evidence="2">
    <location>
        <begin position="219"/>
        <end position="275"/>
    </location>
</feature>
<evidence type="ECO:0000256" key="1">
    <source>
        <dbReference type="ARBA" id="ARBA00023054"/>
    </source>
</evidence>
<keyword evidence="4" id="KW-0969">Cilium</keyword>
<evidence type="ECO:0000259" key="3">
    <source>
        <dbReference type="Pfam" id="PF13863"/>
    </source>
</evidence>
<organism evidence="4 5">
    <name type="scientific">Lates japonicus</name>
    <name type="common">Japanese lates</name>
    <dbReference type="NCBI Taxonomy" id="270547"/>
    <lineage>
        <taxon>Eukaryota</taxon>
        <taxon>Metazoa</taxon>
        <taxon>Chordata</taxon>
        <taxon>Craniata</taxon>
        <taxon>Vertebrata</taxon>
        <taxon>Euteleostomi</taxon>
        <taxon>Actinopterygii</taxon>
        <taxon>Neopterygii</taxon>
        <taxon>Teleostei</taxon>
        <taxon>Neoteleostei</taxon>
        <taxon>Acanthomorphata</taxon>
        <taxon>Carangaria</taxon>
        <taxon>Carangaria incertae sedis</taxon>
        <taxon>Centropomidae</taxon>
        <taxon>Lates</taxon>
    </lineage>
</organism>
<evidence type="ECO:0000256" key="2">
    <source>
        <dbReference type="SAM" id="MobiDB-lite"/>
    </source>
</evidence>
<accession>A0AAD3MM54</accession>
<dbReference type="Pfam" id="PF13863">
    <property type="entry name" value="DUF4200"/>
    <property type="match status" value="1"/>
</dbReference>
<dbReference type="PANTHER" id="PTHR21683">
    <property type="entry name" value="COILED-COIL DOMAIN-CONTAINING PROTEIN 42 LIKE-2-LIKE-RELATED"/>
    <property type="match status" value="1"/>
</dbReference>
<dbReference type="PANTHER" id="PTHR21683:SF3">
    <property type="entry name" value="CILIA AND FLAGELLA ASSOCIATED PROTEIN 100"/>
    <property type="match status" value="1"/>
</dbReference>
<protein>
    <submittedName>
        <fullName evidence="4">Cilia- and flagella-associated protein 100-like protein</fullName>
    </submittedName>
</protein>
<feature type="compositionally biased region" description="Basic and acidic residues" evidence="2">
    <location>
        <begin position="219"/>
        <end position="231"/>
    </location>
</feature>
<evidence type="ECO:0000313" key="4">
    <source>
        <dbReference type="EMBL" id="GLD56347.1"/>
    </source>
</evidence>
<feature type="domain" description="DUF4200" evidence="3">
    <location>
        <begin position="83"/>
        <end position="200"/>
    </location>
</feature>
<gene>
    <name evidence="4" type="ORF">AKAME5_000870200</name>
</gene>
<reference evidence="4" key="1">
    <citation type="submission" date="2022-08" db="EMBL/GenBank/DDBJ databases">
        <title>Genome sequencing of akame (Lates japonicus).</title>
        <authorList>
            <person name="Hashiguchi Y."/>
            <person name="Takahashi H."/>
        </authorList>
    </citation>
    <scope>NUCLEOTIDE SEQUENCE</scope>
    <source>
        <strain evidence="4">Kochi</strain>
    </source>
</reference>
<keyword evidence="4" id="KW-0282">Flagellum</keyword>
<dbReference type="AlphaFoldDB" id="A0AAD3MM54"/>
<dbReference type="Proteomes" id="UP001279410">
    <property type="component" value="Unassembled WGS sequence"/>
</dbReference>
<comment type="caution">
    <text evidence="4">The sequence shown here is derived from an EMBL/GenBank/DDBJ whole genome shotgun (WGS) entry which is preliminary data.</text>
</comment>
<dbReference type="GO" id="GO:0005856">
    <property type="term" value="C:cytoskeleton"/>
    <property type="evidence" value="ECO:0007669"/>
    <property type="project" value="UniProtKB-ARBA"/>
</dbReference>
<dbReference type="EMBL" id="BRZM01000024">
    <property type="protein sequence ID" value="GLD56347.1"/>
    <property type="molecule type" value="Genomic_DNA"/>
</dbReference>
<dbReference type="InterPro" id="IPR025252">
    <property type="entry name" value="DUF4200"/>
</dbReference>
<feature type="compositionally biased region" description="Basic and acidic residues" evidence="2">
    <location>
        <begin position="262"/>
        <end position="275"/>
    </location>
</feature>
<keyword evidence="5" id="KW-1185">Reference proteome</keyword>